<protein>
    <recommendedName>
        <fullName evidence="3">DUF4393 domain-containing protein</fullName>
    </recommendedName>
</protein>
<sequence>MTNDIDVIEKVINSKVAEKVYDDGVSPAAIELGKLGQDLAKTARLILAPIQIAASFQDRFASFLEKLNRSVPDENLIEIPAELSSVCIEKMKYLDVSNPLWLMFEELLIKASNKETIGEVHPAFGYIIGQLSPDEAFMLQALNSSDFEIVDTMDLNKRENRFVNRQIETSTVPEEHLANPEALSIYYAHLESMSLVNWPVLKQTPIYEPGNNPQNQIGTRRETKIQLTDFGKLFVTACVPKDGFN</sequence>
<name>Q0F0Z8_9PROT</name>
<dbReference type="AlphaFoldDB" id="Q0F0Z8"/>
<dbReference type="Proteomes" id="UP000005297">
    <property type="component" value="Unassembled WGS sequence"/>
</dbReference>
<dbReference type="InterPro" id="IPR025506">
    <property type="entry name" value="Abi_alpha"/>
</dbReference>
<gene>
    <name evidence="1" type="ORF">SPV1_11691</name>
</gene>
<dbReference type="OrthoDB" id="1347735at2"/>
<keyword evidence="2" id="KW-1185">Reference proteome</keyword>
<dbReference type="eggNOG" id="ENOG503350B">
    <property type="taxonomic scope" value="Bacteria"/>
</dbReference>
<evidence type="ECO:0000313" key="2">
    <source>
        <dbReference type="Proteomes" id="UP000005297"/>
    </source>
</evidence>
<organism evidence="1 2">
    <name type="scientific">Mariprofundus ferrooxydans PV-1</name>
    <dbReference type="NCBI Taxonomy" id="314345"/>
    <lineage>
        <taxon>Bacteria</taxon>
        <taxon>Pseudomonadati</taxon>
        <taxon>Pseudomonadota</taxon>
        <taxon>Candidatius Mariprofundia</taxon>
        <taxon>Mariprofundales</taxon>
        <taxon>Mariprofundaceae</taxon>
        <taxon>Mariprofundus</taxon>
    </lineage>
</organism>
<dbReference type="Pfam" id="PF14337">
    <property type="entry name" value="Abi_alpha"/>
    <property type="match status" value="1"/>
</dbReference>
<evidence type="ECO:0008006" key="3">
    <source>
        <dbReference type="Google" id="ProtNLM"/>
    </source>
</evidence>
<accession>Q0F0Z8</accession>
<dbReference type="EMBL" id="AATS01000003">
    <property type="protein sequence ID" value="EAU55393.1"/>
    <property type="molecule type" value="Genomic_DNA"/>
</dbReference>
<dbReference type="RefSeq" id="WP_009849856.1">
    <property type="nucleotide sequence ID" value="NZ_DS022294.1"/>
</dbReference>
<comment type="caution">
    <text evidence="1">The sequence shown here is derived from an EMBL/GenBank/DDBJ whole genome shotgun (WGS) entry which is preliminary data.</text>
</comment>
<dbReference type="HOGENOM" id="CLU_086036_1_0_0"/>
<dbReference type="Gene3D" id="3.30.110.190">
    <property type="match status" value="1"/>
</dbReference>
<dbReference type="InParanoid" id="Q0F0Z8"/>
<evidence type="ECO:0000313" key="1">
    <source>
        <dbReference type="EMBL" id="EAU55393.1"/>
    </source>
</evidence>
<reference evidence="1 2" key="1">
    <citation type="submission" date="2006-09" db="EMBL/GenBank/DDBJ databases">
        <authorList>
            <person name="Emerson D."/>
            <person name="Ferriera S."/>
            <person name="Johnson J."/>
            <person name="Kravitz S."/>
            <person name="Halpern A."/>
            <person name="Remington K."/>
            <person name="Beeson K."/>
            <person name="Tran B."/>
            <person name="Rogers Y.-H."/>
            <person name="Friedman R."/>
            <person name="Venter J.C."/>
        </authorList>
    </citation>
    <scope>NUCLEOTIDE SEQUENCE [LARGE SCALE GENOMIC DNA]</scope>
    <source>
        <strain evidence="1 2">PV-1</strain>
    </source>
</reference>
<proteinExistence type="predicted"/>